<organism evidence="1 2">
    <name type="scientific">Streptomyces violaceolatus</name>
    <dbReference type="NCBI Taxonomy" id="67378"/>
    <lineage>
        <taxon>Bacteria</taxon>
        <taxon>Bacillati</taxon>
        <taxon>Actinomycetota</taxon>
        <taxon>Actinomycetes</taxon>
        <taxon>Kitasatosporales</taxon>
        <taxon>Streptomycetaceae</taxon>
        <taxon>Streptomyces</taxon>
        <taxon>Streptomyces violaceoruber group</taxon>
    </lineage>
</organism>
<protein>
    <recommendedName>
        <fullName evidence="3">Secreted protein</fullName>
    </recommendedName>
</protein>
<reference evidence="1 2" key="1">
    <citation type="journal article" date="2019" name="Int. J. Syst. Evol. Microbiol.">
        <title>The Global Catalogue of Microorganisms (GCM) 10K type strain sequencing project: providing services to taxonomists for standard genome sequencing and annotation.</title>
        <authorList>
            <consortium name="The Broad Institute Genomics Platform"/>
            <consortium name="The Broad Institute Genome Sequencing Center for Infectious Disease"/>
            <person name="Wu L."/>
            <person name="Ma J."/>
        </authorList>
    </citation>
    <scope>NUCLEOTIDE SEQUENCE [LARGE SCALE GENOMIC DNA]</scope>
    <source>
        <strain evidence="1 2">JCM 4531</strain>
    </source>
</reference>
<dbReference type="Proteomes" id="UP001499989">
    <property type="component" value="Unassembled WGS sequence"/>
</dbReference>
<evidence type="ECO:0008006" key="3">
    <source>
        <dbReference type="Google" id="ProtNLM"/>
    </source>
</evidence>
<comment type="caution">
    <text evidence="1">The sequence shown here is derived from an EMBL/GenBank/DDBJ whole genome shotgun (WGS) entry which is preliminary data.</text>
</comment>
<dbReference type="EMBL" id="BAAASK010000005">
    <property type="protein sequence ID" value="GAA2678844.1"/>
    <property type="molecule type" value="Genomic_DNA"/>
</dbReference>
<evidence type="ECO:0000313" key="1">
    <source>
        <dbReference type="EMBL" id="GAA2678844.1"/>
    </source>
</evidence>
<proteinExistence type="predicted"/>
<accession>A0ABN3SJW0</accession>
<evidence type="ECO:0000313" key="2">
    <source>
        <dbReference type="Proteomes" id="UP001499989"/>
    </source>
</evidence>
<sequence length="107" mass="11320">MRELQVRPAARAVMPVASAVTLTSEPAAKCQTPPSDSYTTYWPAKPARARRVAVAAGSWQGSRVLAHTSGGTDLAHASQMFRDPVLIVWCLLSAAGPGWSWLSGQGS</sequence>
<name>A0ABN3SJW0_9ACTN</name>
<keyword evidence="2" id="KW-1185">Reference proteome</keyword>
<gene>
    <name evidence="1" type="ORF">GCM10010310_24360</name>
</gene>